<feature type="transmembrane region" description="Helical" evidence="2">
    <location>
        <begin position="283"/>
        <end position="300"/>
    </location>
</feature>
<protein>
    <recommendedName>
        <fullName evidence="5">Bacterial membrane protein YfhO</fullName>
    </recommendedName>
</protein>
<feature type="compositionally biased region" description="Basic and acidic residues" evidence="1">
    <location>
        <begin position="126"/>
        <end position="138"/>
    </location>
</feature>
<dbReference type="InterPro" id="IPR018580">
    <property type="entry name" value="Uncharacterised_YfhO"/>
</dbReference>
<feature type="transmembrane region" description="Helical" evidence="2">
    <location>
        <begin position="557"/>
        <end position="577"/>
    </location>
</feature>
<feature type="transmembrane region" description="Helical" evidence="2">
    <location>
        <begin position="345"/>
        <end position="365"/>
    </location>
</feature>
<feature type="transmembrane region" description="Helical" evidence="2">
    <location>
        <begin position="442"/>
        <end position="460"/>
    </location>
</feature>
<dbReference type="Proteomes" id="UP000037392">
    <property type="component" value="Unassembled WGS sequence"/>
</dbReference>
<dbReference type="Pfam" id="PF09586">
    <property type="entry name" value="YfhO"/>
    <property type="match status" value="2"/>
</dbReference>
<feature type="transmembrane region" description="Helical" evidence="2">
    <location>
        <begin position="532"/>
        <end position="551"/>
    </location>
</feature>
<feature type="transmembrane region" description="Helical" evidence="2">
    <location>
        <begin position="472"/>
        <end position="496"/>
    </location>
</feature>
<feature type="transmembrane region" description="Helical" evidence="2">
    <location>
        <begin position="947"/>
        <end position="967"/>
    </location>
</feature>
<reference evidence="3 4" key="1">
    <citation type="submission" date="2011-04" db="EMBL/GenBank/DDBJ databases">
        <title>The Genome Sequence of Clostridium citroniae WAL-19142.</title>
        <authorList>
            <consortium name="The Broad Institute Genome Sequencing Platform"/>
            <person name="Earl A."/>
            <person name="Ward D."/>
            <person name="Feldgarden M."/>
            <person name="Gevers D."/>
            <person name="Warren Y.A."/>
            <person name="Tyrrell K.L."/>
            <person name="Citron D.M."/>
            <person name="Goldstein E.J."/>
            <person name="Daigneault M."/>
            <person name="Allen-Vercoe E."/>
            <person name="Young S.K."/>
            <person name="Zeng Q."/>
            <person name="Gargeya S."/>
            <person name="Fitzgerald M."/>
            <person name="Haas B."/>
            <person name="Abouelleil A."/>
            <person name="Alvarado L."/>
            <person name="Arachchi H.M."/>
            <person name="Berlin A."/>
            <person name="Brown A."/>
            <person name="Chapman S.B."/>
            <person name="Chen Z."/>
            <person name="Dunbar C."/>
            <person name="Freedman E."/>
            <person name="Gearin G."/>
            <person name="Gellesch M."/>
            <person name="Goldberg J."/>
            <person name="Griggs A."/>
            <person name="Gujja S."/>
            <person name="Heilman E.R."/>
            <person name="Heiman D."/>
            <person name="Howarth C."/>
            <person name="Larson L."/>
            <person name="Lui A."/>
            <person name="MacDonald P.J."/>
            <person name="Mehta T."/>
            <person name="Montmayeur A."/>
            <person name="Murphy C."/>
            <person name="Neiman D."/>
            <person name="Pearson M."/>
            <person name="Priest M."/>
            <person name="Roberts A."/>
            <person name="Saif S."/>
            <person name="Shea T."/>
            <person name="Shenoy N."/>
            <person name="Sisk P."/>
            <person name="Stolte C."/>
            <person name="Sykes S."/>
            <person name="White J."/>
            <person name="Yandava C."/>
            <person name="Wortman J."/>
            <person name="Nusbaum C."/>
            <person name="Birren B."/>
        </authorList>
    </citation>
    <scope>NUCLEOTIDE SEQUENCE [LARGE SCALE GENOMIC DNA]</scope>
    <source>
        <strain evidence="3 4">WAL-19142</strain>
    </source>
</reference>
<evidence type="ECO:0008006" key="5">
    <source>
        <dbReference type="Google" id="ProtNLM"/>
    </source>
</evidence>
<gene>
    <name evidence="3" type="ORF">HMPREF9470_02276</name>
</gene>
<evidence type="ECO:0000313" key="4">
    <source>
        <dbReference type="Proteomes" id="UP000037392"/>
    </source>
</evidence>
<proteinExistence type="predicted"/>
<sequence>MEREEIERVEQELDAVLKLVQPEPPMQDKVPETEHRTHKKQAEEDSAKEQKRNSPQEEAWKEYAFSEEDEIGVQIMPKEASGEEEMYFDEQPPSQEILPEDFETDPRWDEGDEGDEREETEERDGQEERTLRNQRWERKREWAESGRPKRTLRLLKPSDGLVAAFFVPVIVMIIIFAQRGIFPFGEESFLRTDMYHQYAPFFSEFQYKLTHGGSLLYSWDIGMGVNFSALYAYYLASPVNWLLILCPKQFIIEFMTLMIVLKIGLSGLSFAWYLKKHFGTRDFGVGLFGIFYALSGYMAAYSWNIMWLDCILLFPLILLGLEALVKGKSGLLYCITLGLSILSNYYISIMICIFMVIYVIAQMIINPPGGLWAFVKTCLRFAVYSLLAGGLAAVVLLPEIYALQATASGDFDFPKTVSSYFSIFDMVARHIGNVGTEIGLDHWPNIYCGVAVLMFFLLYLGSRKVAFREKAVYCSLLLLFYASFSTNVLNFIWHGFHYPNSLPCRQSFIYIALMLFMCYQAYIHLKETSWKHICLAFWGAVIFVLLAEKLVDNSEQFHFSVFYVAVLFIAAYAGLIYQYKKGRWSLDAIILTALAVVAVEAAVNTAVTSVPTTSRTAYVKDNKDVEELVWNLKPDTFYRVEKSDRKTKNDGAWMNFPSVSLFSSTANASLSDFFRLLGCESSTNAYSITGSTPLVDSLFSVLYGLYPDQQPASSPMDQEARKGGVWLYKNRYTLPVAFMLPKDVEENWIIDSGNPALVQNDLCDVLGTGRVLVPNESVTEGKKLSFTAQETGDYYVYVTNKKVKEVSVVIGEHSESFDNVDRGYFLELGCVTKGQEVNLESRDDGNPTLQAEVWRFDTQALKSVYEIMNANPITLTSWADTKLKGTVTASQPGVMYTSVPYDKGWSILVDGVPVTPRKLFDTFLAVDLSQGTHEISMTYEPEGLRTGAWITGASAAILGCIVLAGCFKKNQKDKKSNKARR</sequence>
<feature type="compositionally biased region" description="Basic and acidic residues" evidence="1">
    <location>
        <begin position="29"/>
        <end position="61"/>
    </location>
</feature>
<name>A0A0J9C770_9FIRM</name>
<feature type="region of interest" description="Disordered" evidence="1">
    <location>
        <begin position="16"/>
        <end position="138"/>
    </location>
</feature>
<feature type="transmembrane region" description="Helical" evidence="2">
    <location>
        <begin position="508"/>
        <end position="525"/>
    </location>
</feature>
<feature type="transmembrane region" description="Helical" evidence="2">
    <location>
        <begin position="250"/>
        <end position="271"/>
    </location>
</feature>
<evidence type="ECO:0000256" key="2">
    <source>
        <dbReference type="SAM" id="Phobius"/>
    </source>
</evidence>
<organism evidence="3 4">
    <name type="scientific">[Clostridium] citroniae WAL-19142</name>
    <dbReference type="NCBI Taxonomy" id="742734"/>
    <lineage>
        <taxon>Bacteria</taxon>
        <taxon>Bacillati</taxon>
        <taxon>Bacillota</taxon>
        <taxon>Clostridia</taxon>
        <taxon>Lachnospirales</taxon>
        <taxon>Lachnospiraceae</taxon>
        <taxon>Enterocloster</taxon>
    </lineage>
</organism>
<feature type="transmembrane region" description="Helical" evidence="2">
    <location>
        <begin position="307"/>
        <end position="325"/>
    </location>
</feature>
<dbReference type="EMBL" id="ADLK01000019">
    <property type="protein sequence ID" value="KMW20261.1"/>
    <property type="molecule type" value="Genomic_DNA"/>
</dbReference>
<dbReference type="RefSeq" id="WP_048929858.1">
    <property type="nucleotide sequence ID" value="NZ_KQ235877.1"/>
</dbReference>
<feature type="transmembrane region" description="Helical" evidence="2">
    <location>
        <begin position="221"/>
        <end position="243"/>
    </location>
</feature>
<dbReference type="PANTHER" id="PTHR38454:SF1">
    <property type="entry name" value="INTEGRAL MEMBRANE PROTEIN"/>
    <property type="match status" value="1"/>
</dbReference>
<dbReference type="AlphaFoldDB" id="A0A0J9C770"/>
<keyword evidence="2" id="KW-0472">Membrane</keyword>
<dbReference type="PANTHER" id="PTHR38454">
    <property type="entry name" value="INTEGRAL MEMBRANE PROTEIN-RELATED"/>
    <property type="match status" value="1"/>
</dbReference>
<keyword evidence="2" id="KW-1133">Transmembrane helix</keyword>
<accession>A0A0J9C770</accession>
<evidence type="ECO:0000256" key="1">
    <source>
        <dbReference type="SAM" id="MobiDB-lite"/>
    </source>
</evidence>
<dbReference type="GeneID" id="93161782"/>
<dbReference type="PATRIC" id="fig|742734.4.peg.2450"/>
<feature type="transmembrane region" description="Helical" evidence="2">
    <location>
        <begin position="377"/>
        <end position="397"/>
    </location>
</feature>
<keyword evidence="2" id="KW-0812">Transmembrane</keyword>
<feature type="transmembrane region" description="Helical" evidence="2">
    <location>
        <begin position="584"/>
        <end position="603"/>
    </location>
</feature>
<comment type="caution">
    <text evidence="3">The sequence shown here is derived from an EMBL/GenBank/DDBJ whole genome shotgun (WGS) entry which is preliminary data.</text>
</comment>
<feature type="transmembrane region" description="Helical" evidence="2">
    <location>
        <begin position="160"/>
        <end position="181"/>
    </location>
</feature>
<feature type="compositionally biased region" description="Acidic residues" evidence="1">
    <location>
        <begin position="110"/>
        <end position="125"/>
    </location>
</feature>
<evidence type="ECO:0000313" key="3">
    <source>
        <dbReference type="EMBL" id="KMW20261.1"/>
    </source>
</evidence>
<dbReference type="OrthoDB" id="9815466at2"/>